<evidence type="ECO:0000313" key="3">
    <source>
        <dbReference type="EMBL" id="OSX75033.1"/>
    </source>
</evidence>
<protein>
    <recommendedName>
        <fullName evidence="2">Helicase-associated domain-containing protein</fullName>
    </recommendedName>
</protein>
<sequence length="754" mass="76449">MDYVLSEGISGRWCTKYGELLAWHRNRGTCSVPKSQGQLGRWVARQRELHKRDELEPARERALNLLGIVWDTNETQWELRVQQLLEYKRVHGTACVPIADGELGAWTAKQRQLHAKGRLLQARHARLADLGFVFNMPGNDWEAQFARLCEWKAKHGHTRVPFVAGELGWWVNTQRQADRKGRLLPTRKAKLDTIDFCFFPQERGRPLGAPVTGPFGLLTADRGLDAGSKASVSTHPHGSLGAAAPRGLGAGLGDFGGGGRGGGYLSPAPVAVARPRAATTGGICKKRKADGVSSAVGALARHAAGALPGAIHPGVAPPCVATVPRYGSSVAGGGLDVAPPPHAPLGGALPVLVAAGPPPGLGRATTDGATLVTAAAAGGAPPWGGVPPLASALVEPPAAGGIHGHPQSVSWDAAAAGGGPVALAPMHGGWPGAPPIPSAPLLFRRDAPLLQQPLGATALTAAAAPLSPAGPLAQQLPSTFAAGVAGVLPPRSPPLLRPAGGDPPPREAPAVAPPSPSDALFRRARSPVPSESSSDVSWRAINQACHRAGAAPPPPPTWVPPLPSMFASPSCVRLAPAGAAASVPASAPSAHTASTGCVSPPVDGRNAAPRALPSLPPLPASTLRAWADGGSLPPLSPPLAWGLGVPSPSGSGGRPTTKLPPFSSLLSCARGRASAAPPGLTASTVADGGWSTEGEAPAGRVGNWLAASTAVRGFDAVAPASGGCVVGDVWSRAPGGVDAAVLTRRAPAVVSTHL</sequence>
<evidence type="ECO:0000313" key="4">
    <source>
        <dbReference type="Proteomes" id="UP000218209"/>
    </source>
</evidence>
<dbReference type="Proteomes" id="UP000218209">
    <property type="component" value="Unassembled WGS sequence"/>
</dbReference>
<feature type="domain" description="Helicase-associated" evidence="2">
    <location>
        <begin position="12"/>
        <end position="67"/>
    </location>
</feature>
<feature type="compositionally biased region" description="Low complexity" evidence="1">
    <location>
        <begin position="526"/>
        <end position="536"/>
    </location>
</feature>
<gene>
    <name evidence="3" type="ORF">BU14_0257s0004</name>
</gene>
<name>A0A1X6P313_PORUM</name>
<proteinExistence type="predicted"/>
<dbReference type="Pfam" id="PF03457">
    <property type="entry name" value="HA"/>
    <property type="match status" value="3"/>
</dbReference>
<dbReference type="OrthoDB" id="70932at2759"/>
<dbReference type="PANTHER" id="PTHR33418:SF1">
    <property type="entry name" value="HELICASE-ASSOCIATED DOMAIN-CONTAINING PROTEIN"/>
    <property type="match status" value="1"/>
</dbReference>
<feature type="region of interest" description="Disordered" evidence="1">
    <location>
        <begin position="491"/>
        <end position="536"/>
    </location>
</feature>
<evidence type="ECO:0000259" key="2">
    <source>
        <dbReference type="Pfam" id="PF03457"/>
    </source>
</evidence>
<organism evidence="3 4">
    <name type="scientific">Porphyra umbilicalis</name>
    <name type="common">Purple laver</name>
    <name type="synonym">Red alga</name>
    <dbReference type="NCBI Taxonomy" id="2786"/>
    <lineage>
        <taxon>Eukaryota</taxon>
        <taxon>Rhodophyta</taxon>
        <taxon>Bangiophyceae</taxon>
        <taxon>Bangiales</taxon>
        <taxon>Bangiaceae</taxon>
        <taxon>Porphyra</taxon>
    </lineage>
</organism>
<reference evidence="3 4" key="1">
    <citation type="submission" date="2017-03" db="EMBL/GenBank/DDBJ databases">
        <title>WGS assembly of Porphyra umbilicalis.</title>
        <authorList>
            <person name="Brawley S.H."/>
            <person name="Blouin N.A."/>
            <person name="Ficko-Blean E."/>
            <person name="Wheeler G.L."/>
            <person name="Lohr M."/>
            <person name="Goodson H.V."/>
            <person name="Jenkins J.W."/>
            <person name="Blaby-Haas C.E."/>
            <person name="Helliwell K.E."/>
            <person name="Chan C."/>
            <person name="Marriage T."/>
            <person name="Bhattacharya D."/>
            <person name="Klein A.S."/>
            <person name="Badis Y."/>
            <person name="Brodie J."/>
            <person name="Cao Y."/>
            <person name="Collen J."/>
            <person name="Dittami S.M."/>
            <person name="Gachon C.M."/>
            <person name="Green B.R."/>
            <person name="Karpowicz S."/>
            <person name="Kim J.W."/>
            <person name="Kudahl U."/>
            <person name="Lin S."/>
            <person name="Michel G."/>
            <person name="Mittag M."/>
            <person name="Olson B.J."/>
            <person name="Pangilinan J."/>
            <person name="Peng Y."/>
            <person name="Qiu H."/>
            <person name="Shu S."/>
            <person name="Singer J.T."/>
            <person name="Smith A.G."/>
            <person name="Sprecher B.N."/>
            <person name="Wagner V."/>
            <person name="Wang W."/>
            <person name="Wang Z.-Y."/>
            <person name="Yan J."/>
            <person name="Yarish C."/>
            <person name="Zoeuner-Riek S."/>
            <person name="Zhuang Y."/>
            <person name="Zou Y."/>
            <person name="Lindquist E.A."/>
            <person name="Grimwood J."/>
            <person name="Barry K."/>
            <person name="Rokhsar D.S."/>
            <person name="Schmutz J."/>
            <person name="Stiller J.W."/>
            <person name="Grossman A.R."/>
            <person name="Prochnik S.E."/>
        </authorList>
    </citation>
    <scope>NUCLEOTIDE SEQUENCE [LARGE SCALE GENOMIC DNA]</scope>
    <source>
        <strain evidence="3">4086291</strain>
    </source>
</reference>
<dbReference type="PANTHER" id="PTHR33418">
    <property type="entry name" value="HELICASE-ASSOCIATED"/>
    <property type="match status" value="1"/>
</dbReference>
<feature type="compositionally biased region" description="Pro residues" evidence="1">
    <location>
        <begin position="491"/>
        <end position="516"/>
    </location>
</feature>
<dbReference type="EMBL" id="KV918920">
    <property type="protein sequence ID" value="OSX75033.1"/>
    <property type="molecule type" value="Genomic_DNA"/>
</dbReference>
<keyword evidence="4" id="KW-1185">Reference proteome</keyword>
<dbReference type="Gene3D" id="6.10.140.530">
    <property type="match status" value="3"/>
</dbReference>
<feature type="region of interest" description="Disordered" evidence="1">
    <location>
        <begin position="677"/>
        <end position="696"/>
    </location>
</feature>
<evidence type="ECO:0000256" key="1">
    <source>
        <dbReference type="SAM" id="MobiDB-lite"/>
    </source>
</evidence>
<accession>A0A1X6P313</accession>
<dbReference type="InterPro" id="IPR005114">
    <property type="entry name" value="Helicase_assoc"/>
</dbReference>
<feature type="domain" description="Helicase-associated" evidence="2">
    <location>
        <begin position="140"/>
        <end position="196"/>
    </location>
</feature>
<feature type="region of interest" description="Disordered" evidence="1">
    <location>
        <begin position="587"/>
        <end position="615"/>
    </location>
</feature>
<dbReference type="AlphaFoldDB" id="A0A1X6P313"/>
<feature type="domain" description="Helicase-associated" evidence="2">
    <location>
        <begin position="74"/>
        <end position="132"/>
    </location>
</feature>